<dbReference type="EMBL" id="JAOALG010000001">
    <property type="protein sequence ID" value="MEQ5839037.1"/>
    <property type="molecule type" value="Genomic_DNA"/>
</dbReference>
<comment type="caution">
    <text evidence="1">The sequence shown here is derived from an EMBL/GenBank/DDBJ whole genome shotgun (WGS) entry which is preliminary data.</text>
</comment>
<reference evidence="1 2" key="1">
    <citation type="journal article" date="2024" name="Chem. Sci.">
        <title>Discovery of a lagriamide polyketide by integrated genome mining, isotopic labeling, and untargeted metabolomics.</title>
        <authorList>
            <person name="Fergusson C.H."/>
            <person name="Saulog J."/>
            <person name="Paulo B.S."/>
            <person name="Wilson D.M."/>
            <person name="Liu D.Y."/>
            <person name="Morehouse N.J."/>
            <person name="Waterworth S."/>
            <person name="Barkei J."/>
            <person name="Gray C.A."/>
            <person name="Kwan J.C."/>
            <person name="Eustaquio A.S."/>
            <person name="Linington R.G."/>
        </authorList>
    </citation>
    <scope>NUCLEOTIDE SEQUENCE [LARGE SCALE GENOMIC DNA]</scope>
    <source>
        <strain evidence="1 2">RL17-338-BIF-B</strain>
    </source>
</reference>
<dbReference type="RefSeq" id="WP_349541652.1">
    <property type="nucleotide sequence ID" value="NZ_JAOALG010000001.1"/>
</dbReference>
<protein>
    <recommendedName>
        <fullName evidence="3">CENP-V/GFA domain-containing protein</fullName>
    </recommendedName>
</protein>
<evidence type="ECO:0008006" key="3">
    <source>
        <dbReference type="Google" id="ProtNLM"/>
    </source>
</evidence>
<dbReference type="Proteomes" id="UP001469089">
    <property type="component" value="Unassembled WGS sequence"/>
</dbReference>
<evidence type="ECO:0000313" key="2">
    <source>
        <dbReference type="Proteomes" id="UP001469089"/>
    </source>
</evidence>
<organism evidence="1 2">
    <name type="scientific">Paraburkholderia acidicola</name>
    <dbReference type="NCBI Taxonomy" id="1912599"/>
    <lineage>
        <taxon>Bacteria</taxon>
        <taxon>Pseudomonadati</taxon>
        <taxon>Pseudomonadota</taxon>
        <taxon>Betaproteobacteria</taxon>
        <taxon>Burkholderiales</taxon>
        <taxon>Burkholderiaceae</taxon>
        <taxon>Paraburkholderia</taxon>
    </lineage>
</organism>
<evidence type="ECO:0000313" key="1">
    <source>
        <dbReference type="EMBL" id="MEQ5839037.1"/>
    </source>
</evidence>
<accession>A0ABV1LIY0</accession>
<sequence>MNPRELAVHKAASKVLTAMPDFLPLKKGKLPKPFHKMGGLRCQSSGMIKLSDDHSALFIWRNGETLADASFFGYLTCNLAQGALCIILEFHWHPSHKGIHCKIPCRTDLDYTDRFLVRAPELALAGSTSLDPRLDLDRQKLIVLFCKACGVTLDLDADKSQLNLWNSW</sequence>
<proteinExistence type="predicted"/>
<gene>
    <name evidence="1" type="ORF">N0A02_06230</name>
</gene>
<keyword evidence="2" id="KW-1185">Reference proteome</keyword>
<name>A0ABV1LIY0_9BURK</name>